<dbReference type="EMBL" id="UGYN01000002">
    <property type="protein sequence ID" value="SUI45233.1"/>
    <property type="molecule type" value="Genomic_DNA"/>
</dbReference>
<sequence length="158" mass="17219">MRGLHIMIGNFKNIFIAILSGFFLTLMFQANSALSEQTSSVVASWVAHGIGMLSSLLLILLFVKKNPQESNNKPQKRSWWLYLGGIPGAFTVILATMAINGGIPLSSTISLGLVGQLLFGFVSDHFGLFGSQKRKMTRSSLYISALIISGCFLIIYSL</sequence>
<name>A0A379YHM2_9GAMM</name>
<keyword evidence="1" id="KW-1133">Transmembrane helix</keyword>
<proteinExistence type="predicted"/>
<organism evidence="2 3">
    <name type="scientific">Serratia quinivorans</name>
    <dbReference type="NCBI Taxonomy" id="137545"/>
    <lineage>
        <taxon>Bacteria</taxon>
        <taxon>Pseudomonadati</taxon>
        <taxon>Pseudomonadota</taxon>
        <taxon>Gammaproteobacteria</taxon>
        <taxon>Enterobacterales</taxon>
        <taxon>Yersiniaceae</taxon>
        <taxon>Serratia</taxon>
    </lineage>
</organism>
<feature type="transmembrane region" description="Helical" evidence="1">
    <location>
        <begin position="109"/>
        <end position="129"/>
    </location>
</feature>
<dbReference type="PANTHER" id="PTHR34821:SF2">
    <property type="entry name" value="INNER MEMBRANE PROTEIN YDCZ"/>
    <property type="match status" value="1"/>
</dbReference>
<protein>
    <submittedName>
        <fullName evidence="2">Uncharacterized protein conserved in bacteria</fullName>
    </submittedName>
</protein>
<evidence type="ECO:0000256" key="1">
    <source>
        <dbReference type="SAM" id="Phobius"/>
    </source>
</evidence>
<dbReference type="Pfam" id="PF04657">
    <property type="entry name" value="DMT_YdcZ"/>
    <property type="match status" value="1"/>
</dbReference>
<dbReference type="Proteomes" id="UP000255529">
    <property type="component" value="Unassembled WGS sequence"/>
</dbReference>
<dbReference type="PANTHER" id="PTHR34821">
    <property type="entry name" value="INNER MEMBRANE PROTEIN YDCZ"/>
    <property type="match status" value="1"/>
</dbReference>
<feature type="transmembrane region" description="Helical" evidence="1">
    <location>
        <begin position="79"/>
        <end position="103"/>
    </location>
</feature>
<feature type="transmembrane region" description="Helical" evidence="1">
    <location>
        <begin position="45"/>
        <end position="63"/>
    </location>
</feature>
<evidence type="ECO:0000313" key="2">
    <source>
        <dbReference type="EMBL" id="SUI45233.1"/>
    </source>
</evidence>
<keyword evidence="1" id="KW-0812">Transmembrane</keyword>
<reference evidence="2 3" key="1">
    <citation type="submission" date="2018-06" db="EMBL/GenBank/DDBJ databases">
        <authorList>
            <consortium name="Pathogen Informatics"/>
            <person name="Doyle S."/>
        </authorList>
    </citation>
    <scope>NUCLEOTIDE SEQUENCE [LARGE SCALE GENOMIC DNA]</scope>
    <source>
        <strain evidence="2 3">NCTC11544</strain>
    </source>
</reference>
<feature type="transmembrane region" description="Helical" evidence="1">
    <location>
        <begin position="141"/>
        <end position="157"/>
    </location>
</feature>
<dbReference type="AlphaFoldDB" id="A0A379YHM2"/>
<keyword evidence="1" id="KW-0472">Membrane</keyword>
<dbReference type="InterPro" id="IPR006750">
    <property type="entry name" value="YdcZ"/>
</dbReference>
<dbReference type="GO" id="GO:0005886">
    <property type="term" value="C:plasma membrane"/>
    <property type="evidence" value="ECO:0007669"/>
    <property type="project" value="TreeGrafter"/>
</dbReference>
<accession>A0A379YHM2</accession>
<gene>
    <name evidence="2" type="ORF">NCTC11544_00481</name>
</gene>
<evidence type="ECO:0000313" key="3">
    <source>
        <dbReference type="Proteomes" id="UP000255529"/>
    </source>
</evidence>